<evidence type="ECO:0000313" key="4">
    <source>
        <dbReference type="Proteomes" id="UP000319931"/>
    </source>
</evidence>
<dbReference type="Gene3D" id="3.40.309.10">
    <property type="entry name" value="Aldehyde Dehydrogenase, Chain A, domain 2"/>
    <property type="match status" value="1"/>
</dbReference>
<dbReference type="Proteomes" id="UP000319931">
    <property type="component" value="Unassembled WGS sequence"/>
</dbReference>
<dbReference type="InterPro" id="IPR044151">
    <property type="entry name" value="ALDH_KGSADH"/>
</dbReference>
<organism evidence="3 4">
    <name type="scientific">Sphingomonas glacialis</name>
    <dbReference type="NCBI Taxonomy" id="658225"/>
    <lineage>
        <taxon>Bacteria</taxon>
        <taxon>Pseudomonadati</taxon>
        <taxon>Pseudomonadota</taxon>
        <taxon>Alphaproteobacteria</taxon>
        <taxon>Sphingomonadales</taxon>
        <taxon>Sphingomonadaceae</taxon>
        <taxon>Sphingomonas</taxon>
    </lineage>
</organism>
<dbReference type="InterPro" id="IPR015590">
    <property type="entry name" value="Aldehyde_DH_dom"/>
</dbReference>
<protein>
    <submittedName>
        <fullName evidence="3">Aldehyde dehydrogenase (NADP(+))</fullName>
    </submittedName>
</protein>
<gene>
    <name evidence="3" type="ORF">EAH76_15080</name>
</gene>
<dbReference type="GO" id="GO:0016620">
    <property type="term" value="F:oxidoreductase activity, acting on the aldehyde or oxo group of donors, NAD or NADP as acceptor"/>
    <property type="evidence" value="ECO:0007669"/>
    <property type="project" value="InterPro"/>
</dbReference>
<comment type="caution">
    <text evidence="3">The sequence shown here is derived from an EMBL/GenBank/DDBJ whole genome shotgun (WGS) entry which is preliminary data.</text>
</comment>
<dbReference type="InterPro" id="IPR016161">
    <property type="entry name" value="Ald_DH/histidinol_DH"/>
</dbReference>
<reference evidence="3 4" key="1">
    <citation type="journal article" date="2019" name="Environ. Microbiol.">
        <title>Species interactions and distinct microbial communities in high Arctic permafrost affected cryosols are associated with the CH4 and CO2 gas fluxes.</title>
        <authorList>
            <person name="Altshuler I."/>
            <person name="Hamel J."/>
            <person name="Turney S."/>
            <person name="Magnuson E."/>
            <person name="Levesque R."/>
            <person name="Greer C."/>
            <person name="Whyte L.G."/>
        </authorList>
    </citation>
    <scope>NUCLEOTIDE SEQUENCE [LARGE SCALE GENOMIC DNA]</scope>
    <source>
        <strain evidence="3 4">E6.1</strain>
    </source>
</reference>
<dbReference type="InterPro" id="IPR050740">
    <property type="entry name" value="Aldehyde_DH_Superfamily"/>
</dbReference>
<evidence type="ECO:0000259" key="2">
    <source>
        <dbReference type="Pfam" id="PF00171"/>
    </source>
</evidence>
<dbReference type="SUPFAM" id="SSF53720">
    <property type="entry name" value="ALDH-like"/>
    <property type="match status" value="1"/>
</dbReference>
<keyword evidence="1" id="KW-0560">Oxidoreductase</keyword>
<feature type="domain" description="Aldehyde dehydrogenase" evidence="2">
    <location>
        <begin position="20"/>
        <end position="466"/>
    </location>
</feature>
<dbReference type="Pfam" id="PF00171">
    <property type="entry name" value="Aldedh"/>
    <property type="match status" value="1"/>
</dbReference>
<dbReference type="InterPro" id="IPR016163">
    <property type="entry name" value="Ald_DH_C"/>
</dbReference>
<proteinExistence type="predicted"/>
<dbReference type="EMBL" id="RCZC01000004">
    <property type="protein sequence ID" value="TPG52042.1"/>
    <property type="molecule type" value="Genomic_DNA"/>
</dbReference>
<dbReference type="CDD" id="cd07129">
    <property type="entry name" value="ALDH_KGSADH"/>
    <property type="match status" value="1"/>
</dbReference>
<dbReference type="AlphaFoldDB" id="A0A502FRY7"/>
<dbReference type="InterPro" id="IPR016162">
    <property type="entry name" value="Ald_DH_N"/>
</dbReference>
<sequence length="520" mass="54171">MTITGSMFIGGQAVNGRGGSLSAIDPNTGHPLQPIFGGATPSDLESACALASDVFDDFRETAPAIRAALLDAIAERVEALGDALVDRCVLETGLPQNRLEGERMRTIRQLRMFADVVRDGGYVGARVDLALPQRQPPRVDIRMRNIPLGPVAVFGASNFPLAFSVAGGDTASALAAGAPVVAKAHPAHPGTSEMMGRAVNEAVAQVGLPAGVFSLIFDSGLDIGRELVADPRMKAVAFTGSRRGGMALLAIAQGRPEPIPVYAEMSSVNPVILLPGALEERAEQIAAEFIESLTLGGGQLCTNAGLIIAVESPALERFLLASAKLLMPTSAATMLTADIHEAYEAGVERMAAHPAVTTLARGLRGHFNQGRAGLFSTTPADFLASEELQGEIFGAAALVVKCPDEASIVEVMTRLEGQLTATMQIGGEDVEAAARLLPLLERKAGRIIVNGFPTGVEVGHAMVHGGPFPSTSDSRWTSVGSLAIARFLRPVSYQGMPDALLPAALKDANPDGVPRMVDGG</sequence>
<name>A0A502FRY7_9SPHN</name>
<evidence type="ECO:0000256" key="1">
    <source>
        <dbReference type="ARBA" id="ARBA00023002"/>
    </source>
</evidence>
<evidence type="ECO:0000313" key="3">
    <source>
        <dbReference type="EMBL" id="TPG52042.1"/>
    </source>
</evidence>
<dbReference type="Gene3D" id="3.40.605.10">
    <property type="entry name" value="Aldehyde Dehydrogenase, Chain A, domain 1"/>
    <property type="match status" value="1"/>
</dbReference>
<keyword evidence="4" id="KW-1185">Reference proteome</keyword>
<accession>A0A502FRY7</accession>
<dbReference type="OrthoDB" id="9770537at2"/>
<dbReference type="PANTHER" id="PTHR43353:SF3">
    <property type="entry name" value="ALDEHYDE DEHYDROGENASE-RELATED"/>
    <property type="match status" value="1"/>
</dbReference>
<dbReference type="PANTHER" id="PTHR43353">
    <property type="entry name" value="SUCCINATE-SEMIALDEHYDE DEHYDROGENASE, MITOCHONDRIAL"/>
    <property type="match status" value="1"/>
</dbReference>